<dbReference type="InterPro" id="IPR016154">
    <property type="entry name" value="Heat_shock_Hsp33_C"/>
</dbReference>
<dbReference type="GO" id="GO:0005737">
    <property type="term" value="C:cytoplasm"/>
    <property type="evidence" value="ECO:0007669"/>
    <property type="project" value="UniProtKB-SubCell"/>
</dbReference>
<keyword evidence="2 6" id="KW-0862">Zinc</keyword>
<comment type="PTM">
    <text evidence="6">Under oxidizing conditions two disulfide bonds are formed involving the reactive cysteines. Under reducing conditions zinc is bound to the reactive cysteines and the protein is inactive.</text>
</comment>
<keyword evidence="8" id="KW-1185">Reference proteome</keyword>
<comment type="similarity">
    <text evidence="6">Belongs to the HSP33 family.</text>
</comment>
<evidence type="ECO:0000256" key="5">
    <source>
        <dbReference type="ARBA" id="ARBA00023284"/>
    </source>
</evidence>
<dbReference type="NCBIfam" id="NF001033">
    <property type="entry name" value="PRK00114.1"/>
    <property type="match status" value="1"/>
</dbReference>
<dbReference type="GO" id="GO:0044183">
    <property type="term" value="F:protein folding chaperone"/>
    <property type="evidence" value="ECO:0007669"/>
    <property type="project" value="TreeGrafter"/>
</dbReference>
<evidence type="ECO:0000256" key="6">
    <source>
        <dbReference type="HAMAP-Rule" id="MF_00117"/>
    </source>
</evidence>
<dbReference type="Pfam" id="PF01430">
    <property type="entry name" value="HSP33"/>
    <property type="match status" value="1"/>
</dbReference>
<keyword evidence="4 6" id="KW-0143">Chaperone</keyword>
<evidence type="ECO:0000256" key="4">
    <source>
        <dbReference type="ARBA" id="ARBA00023186"/>
    </source>
</evidence>
<dbReference type="AlphaFoldDB" id="A0A4V1QVE6"/>
<dbReference type="OrthoDB" id="9776534at2"/>
<dbReference type="PIRSF" id="PIRSF005261">
    <property type="entry name" value="Heat_shock_Hsp33"/>
    <property type="match status" value="1"/>
</dbReference>
<dbReference type="InterPro" id="IPR016153">
    <property type="entry name" value="Heat_shock_Hsp33_N"/>
</dbReference>
<dbReference type="PANTHER" id="PTHR30111:SF1">
    <property type="entry name" value="33 KDA CHAPERONIN"/>
    <property type="match status" value="1"/>
</dbReference>
<dbReference type="InterPro" id="IPR000397">
    <property type="entry name" value="Heat_shock_Hsp33"/>
</dbReference>
<dbReference type="GO" id="GO:0051082">
    <property type="term" value="F:unfolded protein binding"/>
    <property type="evidence" value="ECO:0007669"/>
    <property type="project" value="UniProtKB-UniRule"/>
</dbReference>
<keyword evidence="3 6" id="KW-1015">Disulfide bond</keyword>
<comment type="caution">
    <text evidence="7">The sequence shown here is derived from an EMBL/GenBank/DDBJ whole genome shotgun (WGS) entry which is preliminary data.</text>
</comment>
<dbReference type="RefSeq" id="WP_129226069.1">
    <property type="nucleotide sequence ID" value="NZ_SDOZ01000002.1"/>
</dbReference>
<dbReference type="Gene3D" id="3.55.30.10">
    <property type="entry name" value="Hsp33 domain"/>
    <property type="match status" value="1"/>
</dbReference>
<dbReference type="HAMAP" id="MF_00117">
    <property type="entry name" value="HslO"/>
    <property type="match status" value="1"/>
</dbReference>
<comment type="function">
    <text evidence="6">Redox regulated molecular chaperone. Protects both thermally unfolding and oxidatively damaged proteins from irreversible aggregation. Plays an important role in the bacterial defense system toward oxidative stress.</text>
</comment>
<evidence type="ECO:0000313" key="7">
    <source>
        <dbReference type="EMBL" id="RXZ62386.1"/>
    </source>
</evidence>
<feature type="disulfide bond" description="Redox-active" evidence="6">
    <location>
        <begin position="237"/>
        <end position="239"/>
    </location>
</feature>
<sequence length="293" mass="31292">MGKTENKILRGLVFDDEVSLAVLDTTELVNEAIRIHNLSPLAAAALGRTLTVAAYMCSSLKSENAALSVNIRGDGVGGPICVSGDKDLHMRGTIEDPAAFLPPNEAGKLDVGGCVGRKGYLSVVRSDGEGAPFVGTTELISGEIGEDFAAYFAYSEQIPTAIAVGVKVGKDGTCLGAGGVILQPLPGASEENIRKTEEIMENFRSVSSLVEQGSAEEIAEKYFGNVKYYTLKPEYKCNCSRNYIEGVLLSMGEKELMDALEEEGKICVHCHYCNTDYVFSAEDVEKLLAGART</sequence>
<gene>
    <name evidence="6 7" type="primary">hslO</name>
    <name evidence="7" type="ORF">ESZ91_08320</name>
</gene>
<evidence type="ECO:0000256" key="1">
    <source>
        <dbReference type="ARBA" id="ARBA00022490"/>
    </source>
</evidence>
<dbReference type="Proteomes" id="UP000291269">
    <property type="component" value="Unassembled WGS sequence"/>
</dbReference>
<dbReference type="CDD" id="cd00498">
    <property type="entry name" value="Hsp33"/>
    <property type="match status" value="1"/>
</dbReference>
<dbReference type="EMBL" id="SDOZ01000002">
    <property type="protein sequence ID" value="RXZ62386.1"/>
    <property type="molecule type" value="Genomic_DNA"/>
</dbReference>
<evidence type="ECO:0000313" key="8">
    <source>
        <dbReference type="Proteomes" id="UP000291269"/>
    </source>
</evidence>
<comment type="subcellular location">
    <subcellularLocation>
        <location evidence="6">Cytoplasm</location>
    </subcellularLocation>
</comment>
<keyword evidence="5 6" id="KW-0676">Redox-active center</keyword>
<accession>A0A4V1QVE6</accession>
<dbReference type="GO" id="GO:0042026">
    <property type="term" value="P:protein refolding"/>
    <property type="evidence" value="ECO:0007669"/>
    <property type="project" value="TreeGrafter"/>
</dbReference>
<evidence type="ECO:0000256" key="2">
    <source>
        <dbReference type="ARBA" id="ARBA00022833"/>
    </source>
</evidence>
<protein>
    <recommendedName>
        <fullName evidence="6">33 kDa chaperonin</fullName>
    </recommendedName>
    <alternativeName>
        <fullName evidence="6">Heat shock protein 33 homolog</fullName>
        <shortName evidence="6">HSP33</shortName>
    </alternativeName>
</protein>
<dbReference type="Gene3D" id="3.90.1280.10">
    <property type="entry name" value="HSP33 redox switch-like"/>
    <property type="match status" value="1"/>
</dbReference>
<feature type="disulfide bond" description="Redox-active" evidence="6">
    <location>
        <begin position="270"/>
        <end position="273"/>
    </location>
</feature>
<proteinExistence type="inferred from homology"/>
<dbReference type="SUPFAM" id="SSF64397">
    <property type="entry name" value="Hsp33 domain"/>
    <property type="match status" value="1"/>
</dbReference>
<name>A0A4V1QVE6_9FIRM</name>
<reference evidence="7 8" key="1">
    <citation type="journal article" date="2019" name="Gut">
        <title>Antibiotics-induced monodominance of a novel gut bacterial order.</title>
        <authorList>
            <person name="Hildebrand F."/>
            <person name="Moitinho-Silva L."/>
            <person name="Blasche S."/>
            <person name="Jahn M.T."/>
            <person name="Gossmann T.I."/>
            <person name="Heuerta-Cepas J."/>
            <person name="Hercog R."/>
            <person name="Luetge M."/>
            <person name="Bahram M."/>
            <person name="Pryszlak A."/>
            <person name="Alves R.J."/>
            <person name="Waszak S.M."/>
            <person name="Zhu A."/>
            <person name="Ye L."/>
            <person name="Costea P.I."/>
            <person name="Aalvink S."/>
            <person name="Belzer C."/>
            <person name="Forslund S.K."/>
            <person name="Sunagawa S."/>
            <person name="Hentschel U."/>
            <person name="Merten C."/>
            <person name="Patil K.R."/>
            <person name="Benes V."/>
            <person name="Bork P."/>
        </authorList>
    </citation>
    <scope>NUCLEOTIDE SEQUENCE [LARGE SCALE GENOMIC DNA]</scope>
    <source>
        <strain evidence="7 8">HDS1380</strain>
    </source>
</reference>
<evidence type="ECO:0000256" key="3">
    <source>
        <dbReference type="ARBA" id="ARBA00023157"/>
    </source>
</evidence>
<dbReference type="SUPFAM" id="SSF118352">
    <property type="entry name" value="HSP33 redox switch-like"/>
    <property type="match status" value="1"/>
</dbReference>
<organism evidence="7 8">
    <name type="scientific">Candidatus Borkfalkia ceftriaxoniphila</name>
    <dbReference type="NCBI Taxonomy" id="2508949"/>
    <lineage>
        <taxon>Bacteria</taxon>
        <taxon>Bacillati</taxon>
        <taxon>Bacillota</taxon>
        <taxon>Clostridia</taxon>
        <taxon>Christensenellales</taxon>
        <taxon>Christensenellaceae</taxon>
        <taxon>Candidatus Borkfalkia</taxon>
    </lineage>
</organism>
<dbReference type="PANTHER" id="PTHR30111">
    <property type="entry name" value="33 KDA CHAPERONIN"/>
    <property type="match status" value="1"/>
</dbReference>
<keyword evidence="1 6" id="KW-0963">Cytoplasm</keyword>